<dbReference type="GO" id="GO:0016746">
    <property type="term" value="F:acyltransferase activity"/>
    <property type="evidence" value="ECO:0007669"/>
    <property type="project" value="UniProtKB-KW"/>
</dbReference>
<keyword evidence="3" id="KW-1185">Reference proteome</keyword>
<dbReference type="EC" id="2.3.-.-" evidence="2"/>
<dbReference type="SUPFAM" id="SSF55729">
    <property type="entry name" value="Acyl-CoA N-acyltransferases (Nat)"/>
    <property type="match status" value="1"/>
</dbReference>
<evidence type="ECO:0000313" key="3">
    <source>
        <dbReference type="Proteomes" id="UP001597267"/>
    </source>
</evidence>
<keyword evidence="2" id="KW-0012">Acyltransferase</keyword>
<accession>A0ABW4J944</accession>
<evidence type="ECO:0000313" key="2">
    <source>
        <dbReference type="EMBL" id="MFD1672559.1"/>
    </source>
</evidence>
<evidence type="ECO:0000259" key="1">
    <source>
        <dbReference type="PROSITE" id="PS51186"/>
    </source>
</evidence>
<dbReference type="EMBL" id="JBHTOP010000026">
    <property type="protein sequence ID" value="MFD1672559.1"/>
    <property type="molecule type" value="Genomic_DNA"/>
</dbReference>
<dbReference type="CDD" id="cd04301">
    <property type="entry name" value="NAT_SF"/>
    <property type="match status" value="1"/>
</dbReference>
<name>A0ABW4J944_9LACO</name>
<keyword evidence="2" id="KW-0808">Transferase</keyword>
<feature type="domain" description="N-acetyltransferase" evidence="1">
    <location>
        <begin position="8"/>
        <end position="175"/>
    </location>
</feature>
<organism evidence="2 3">
    <name type="scientific">Agrilactobacillus yilanensis</name>
    <dbReference type="NCBI Taxonomy" id="2485997"/>
    <lineage>
        <taxon>Bacteria</taxon>
        <taxon>Bacillati</taxon>
        <taxon>Bacillota</taxon>
        <taxon>Bacilli</taxon>
        <taxon>Lactobacillales</taxon>
        <taxon>Lactobacillaceae</taxon>
        <taxon>Agrilactobacillus</taxon>
    </lineage>
</organism>
<dbReference type="Pfam" id="PF00583">
    <property type="entry name" value="Acetyltransf_1"/>
    <property type="match status" value="1"/>
</dbReference>
<proteinExistence type="predicted"/>
<dbReference type="InterPro" id="IPR000182">
    <property type="entry name" value="GNAT_dom"/>
</dbReference>
<sequence>MTKQAKSLIIREAVPADAAALLAYLKQVSTESNYLLVTAEDYGQTPELEALALADIYESDNNLLLLALLGDEIVGMVRIAGEEDLHLRHIGEIGISVKKAYWGHQIGTMLLEDGIDWAKQTRLIRRLTLTVQQRNQRAVKLYKKLAFQVEGTLQRGYYDPKAGFIDLWQMARLLD</sequence>
<comment type="caution">
    <text evidence="2">The sequence shown here is derived from an EMBL/GenBank/DDBJ whole genome shotgun (WGS) entry which is preliminary data.</text>
</comment>
<dbReference type="InterPro" id="IPR016181">
    <property type="entry name" value="Acyl_CoA_acyltransferase"/>
</dbReference>
<dbReference type="RefSeq" id="WP_125711924.1">
    <property type="nucleotide sequence ID" value="NZ_JBHTOP010000026.1"/>
</dbReference>
<dbReference type="PROSITE" id="PS51186">
    <property type="entry name" value="GNAT"/>
    <property type="match status" value="1"/>
</dbReference>
<protein>
    <submittedName>
        <fullName evidence="2">GNAT family N-acetyltransferase</fullName>
        <ecNumber evidence="2">2.3.-.-</ecNumber>
    </submittedName>
</protein>
<dbReference type="Gene3D" id="3.40.630.30">
    <property type="match status" value="1"/>
</dbReference>
<dbReference type="PANTHER" id="PTHR43415:SF3">
    <property type="entry name" value="GNAT-FAMILY ACETYLTRANSFERASE"/>
    <property type="match status" value="1"/>
</dbReference>
<dbReference type="Proteomes" id="UP001597267">
    <property type="component" value="Unassembled WGS sequence"/>
</dbReference>
<gene>
    <name evidence="2" type="ORF">ACFQ5M_10645</name>
</gene>
<dbReference type="PANTHER" id="PTHR43415">
    <property type="entry name" value="SPERMIDINE N(1)-ACETYLTRANSFERASE"/>
    <property type="match status" value="1"/>
</dbReference>
<reference evidence="3" key="1">
    <citation type="journal article" date="2019" name="Int. J. Syst. Evol. Microbiol.">
        <title>The Global Catalogue of Microorganisms (GCM) 10K type strain sequencing project: providing services to taxonomists for standard genome sequencing and annotation.</title>
        <authorList>
            <consortium name="The Broad Institute Genomics Platform"/>
            <consortium name="The Broad Institute Genome Sequencing Center for Infectious Disease"/>
            <person name="Wu L."/>
            <person name="Ma J."/>
        </authorList>
    </citation>
    <scope>NUCLEOTIDE SEQUENCE [LARGE SCALE GENOMIC DNA]</scope>
    <source>
        <strain evidence="3">CCM 8896</strain>
    </source>
</reference>